<sequence>MPALLHSAYAVDVSASPSVRGCGLVGALEMACVLYVLRVGVADQMTELTQRDFLLFLGRKLESLNYTAATRVATLRILCYLLRSVGEVPAEFKDVLDNTVVAALSHSSAHVRVEAALTLRALAEVDPTCVGGLVSYGLTTLQALRETVSFDKGKSLNLELDSLHGQATVLAALVAISPKLLLGYPARLPKSVLELSKKMLNGFSRNPVAAIAEREAGWLLLASLLASMPKEELEDQVFDVLLLWAGPFTGNPESYLRHIQDWASELRVLSVAVEALTAFIRSFVYPSITTTDCGILLNPVLAYLGGALSLISSLRSKQVPNVSDPSGWEESSCLKFLLDKRDASLGPWIPGRDSFEDELRAFDGGADGFLPCVWDDEISNFPQPESIRKMLVNQMLLCYGSIFACQENTVKISLLNNLDQCLKSGKKYLWFKFLITNACVALLSGLKEFLALRGAQSLPIDILSMIQSIFKAILVEPEISTAQRRAACEGLGLLARAGNDIFTARMARSLLGELVTTTDLSYTTSVAFSLGCIHRSAGGMALSTLVTPTVSSLSHLSKSSNFNLQLWSLHALLLTIEAAGLSYVSQVQGTLFLAMEILLLEENGYVDLRQGIGHLINAIVAVIGPELAPDSTFFSRCKSVIAEISSSNEMATLLESVRFSQQLVLFAPQAVPVHLHVQGLIPMLYSRQPSLRYLAVSTLHHLIERDPVLATSIRRNTGEVLSCFGHNPPDSTSENDVYYGEDEDNMISSSKQQQIRCAGSISSQFPPRNKHLRYRTRVFAAECVSHVPIAVGAEPAHFDLLLARSAISQGTYLSNDWLVLKLQELVSLSYQISTGQFEGMQPIGVKLLCLIMDKFGKAVDPEFPGHILLEQFQAQLVSAVRMAISTASGPLLLEAGLELATRVMTSSIIGGDRLALSRLFSLITRPLSDIEGLLYPSFADWVVCKIKVRLLTAHAAVKCNTYQFLRMRENAPNEYQQLAPSLVNSSTLLGKYWIRALKDYVSISFGLHSKINYKPFLDGIQSLLVLSKVQRYLDEVWLLILKATALDAAPLDFDENNPKNLLEQTFISGHCMVKLDRTEFQFLWGLSILVLFHSCQSMKNNSLKINLDFKQDKNFGEFIVHGLDDKRPCDQVLRVLSSLTTEVFFSNNFISVDICQQLLQALTYADCSSAPIIHLFTQIIRFCPDNFFEVEAFVFSAIELLSQYLGLILQCRDGSSQNNSSNTLISELSIASETMAYRIKGEVVIAGLMYQYLWKLVMLVVSTSHQSFQQVSTNLCFSNIICFLQNIFPFMRKIFRERVESDGECTSPKVVFGAMVGLVGYFYVECDKKISLLENKISDSYKLLNKILLFCLGEATALAKLVPEIIYRSENVSNNDVLLWGSFRLCVQVIQGSFRSTNIQVHMLGLQVLRSYAQKELTEGSETKLDSFMMLLTELLGDLFLVMETTLKECSNKKSVSVVDECLKLVFLFHTLAQSKKYRQDATTLLLEALLMVFSLSSDTVSQELAEVNTISRKLFSHFIQIPSVAIQIKDIMLSAPAERRLQLQDMVRASVSQGQITVPVATSAHSEQNIQDSCSKNPGSTSEASDCVATHGNNDNEVVDDDWDDDWDAFQSLPAIANDGVDSGEISLTTRYNEQIPQENSSYGSCNADITARAMEDITCVDKELEEPSDLQFSSTEQQPKHDLPGSSHEGCAKLERHPSVDCKEQLADDETADELQQQVHEDTDHVNKDSEVLSAEIHGVKLDILDEDVEDDSPMNSNNLSDIAEEES</sequence>
<dbReference type="PANTHER" id="PTHR46975">
    <property type="entry name" value="PROTEIN SWEETIE"/>
    <property type="match status" value="1"/>
</dbReference>
<evidence type="ECO:0000256" key="1">
    <source>
        <dbReference type="SAM" id="MobiDB-lite"/>
    </source>
</evidence>
<protein>
    <submittedName>
        <fullName evidence="2">HEAT repeat-containing protein</fullName>
    </submittedName>
</protein>
<dbReference type="PANTHER" id="PTHR46975:SF2">
    <property type="entry name" value="PROTEIN SWEETIE"/>
    <property type="match status" value="1"/>
</dbReference>
<feature type="region of interest" description="Disordered" evidence="1">
    <location>
        <begin position="1747"/>
        <end position="1770"/>
    </location>
</feature>
<dbReference type="SUPFAM" id="SSF48371">
    <property type="entry name" value="ARM repeat"/>
    <property type="match status" value="1"/>
</dbReference>
<feature type="region of interest" description="Disordered" evidence="1">
    <location>
        <begin position="1563"/>
        <end position="1606"/>
    </location>
</feature>
<reference evidence="2" key="1">
    <citation type="submission" date="2015-12" db="EMBL/GenBank/DDBJ databases">
        <title>Update maize B73 reference genome by single molecule sequencing technologies.</title>
        <authorList>
            <consortium name="Maize Genome Sequencing Project"/>
            <person name="Ware D."/>
        </authorList>
    </citation>
    <scope>NUCLEOTIDE SEQUENCE</scope>
    <source>
        <tissue evidence="2">Seedling</tissue>
    </source>
</reference>
<dbReference type="GO" id="GO:0005975">
    <property type="term" value="P:carbohydrate metabolic process"/>
    <property type="evidence" value="ECO:0007669"/>
    <property type="project" value="InterPro"/>
</dbReference>
<dbReference type="Pfam" id="PF20210">
    <property type="entry name" value="Laa1_Sip1_HTR5"/>
    <property type="match status" value="1"/>
</dbReference>
<dbReference type="InterPro" id="IPR044218">
    <property type="entry name" value="SWEETIE"/>
</dbReference>
<feature type="compositionally biased region" description="Polar residues" evidence="1">
    <location>
        <begin position="1564"/>
        <end position="1585"/>
    </location>
</feature>
<evidence type="ECO:0000313" key="2">
    <source>
        <dbReference type="EMBL" id="AQL03627.1"/>
    </source>
</evidence>
<accession>A0A1D6P0I0</accession>
<dbReference type="ExpressionAtlas" id="A0A1D6P0I0">
    <property type="expression patterns" value="baseline and differential"/>
</dbReference>
<name>A0A1D6P0I0_MAIZE</name>
<organism evidence="2">
    <name type="scientific">Zea mays</name>
    <name type="common">Maize</name>
    <dbReference type="NCBI Taxonomy" id="4577"/>
    <lineage>
        <taxon>Eukaryota</taxon>
        <taxon>Viridiplantae</taxon>
        <taxon>Streptophyta</taxon>
        <taxon>Embryophyta</taxon>
        <taxon>Tracheophyta</taxon>
        <taxon>Spermatophyta</taxon>
        <taxon>Magnoliopsida</taxon>
        <taxon>Liliopsida</taxon>
        <taxon>Poales</taxon>
        <taxon>Poaceae</taxon>
        <taxon>PACMAD clade</taxon>
        <taxon>Panicoideae</taxon>
        <taxon>Andropogonodae</taxon>
        <taxon>Andropogoneae</taxon>
        <taxon>Tripsacinae</taxon>
        <taxon>Zea</taxon>
    </lineage>
</organism>
<proteinExistence type="predicted"/>
<feature type="region of interest" description="Disordered" evidence="1">
    <location>
        <begin position="1668"/>
        <end position="1717"/>
    </location>
</feature>
<gene>
    <name evidence="2" type="ORF">ZEAMMB73_Zm00001d046039</name>
</gene>
<dbReference type="EMBL" id="CM000785">
    <property type="protein sequence ID" value="AQL03627.1"/>
    <property type="molecule type" value="Genomic_DNA"/>
</dbReference>
<feature type="compositionally biased region" description="Basic and acidic residues" evidence="1">
    <location>
        <begin position="1692"/>
        <end position="1708"/>
    </location>
</feature>
<dbReference type="InterPro" id="IPR016024">
    <property type="entry name" value="ARM-type_fold"/>
</dbReference>
<dbReference type="InterPro" id="IPR046837">
    <property type="entry name" value="Laa1/Sip1/HEATR5-like_HEAT"/>
</dbReference>